<keyword evidence="2" id="KW-1185">Reference proteome</keyword>
<name>A0A4R5U748_9GAMM</name>
<dbReference type="SUPFAM" id="SSF53448">
    <property type="entry name" value="Nucleotide-diphospho-sugar transferases"/>
    <property type="match status" value="1"/>
</dbReference>
<dbReference type="OrthoDB" id="9801954at2"/>
<reference evidence="1 2" key="1">
    <citation type="submission" date="2019-03" db="EMBL/GenBank/DDBJ databases">
        <title>Luteimonas zhaokaii sp.nov., isolated from the rectal contents of Plateau pika in Yushu, Qinghai Province, China.</title>
        <authorList>
            <person name="Zhang G."/>
        </authorList>
    </citation>
    <scope>NUCLEOTIDE SEQUENCE [LARGE SCALE GENOMIC DNA]</scope>
    <source>
        <strain evidence="1 2">THG-MD21</strain>
    </source>
</reference>
<evidence type="ECO:0000313" key="1">
    <source>
        <dbReference type="EMBL" id="TDK29988.1"/>
    </source>
</evidence>
<evidence type="ECO:0000313" key="2">
    <source>
        <dbReference type="Proteomes" id="UP000295543"/>
    </source>
</evidence>
<comment type="caution">
    <text evidence="1">The sequence shown here is derived from an EMBL/GenBank/DDBJ whole genome shotgun (WGS) entry which is preliminary data.</text>
</comment>
<proteinExistence type="predicted"/>
<organism evidence="1 2">
    <name type="scientific">Luteimonas terrae</name>
    <dbReference type="NCBI Taxonomy" id="1530191"/>
    <lineage>
        <taxon>Bacteria</taxon>
        <taxon>Pseudomonadati</taxon>
        <taxon>Pseudomonadota</taxon>
        <taxon>Gammaproteobacteria</taxon>
        <taxon>Lysobacterales</taxon>
        <taxon>Lysobacteraceae</taxon>
        <taxon>Luteimonas</taxon>
    </lineage>
</organism>
<dbReference type="AlphaFoldDB" id="A0A4R5U748"/>
<dbReference type="RefSeq" id="WP_133394181.1">
    <property type="nucleotide sequence ID" value="NZ_SMTG01000005.1"/>
</dbReference>
<dbReference type="EMBL" id="SMTG01000005">
    <property type="protein sequence ID" value="TDK29988.1"/>
    <property type="molecule type" value="Genomic_DNA"/>
</dbReference>
<dbReference type="InterPro" id="IPR029044">
    <property type="entry name" value="Nucleotide-diphossugar_trans"/>
</dbReference>
<dbReference type="Gene3D" id="3.90.550.10">
    <property type="entry name" value="Spore Coat Polysaccharide Biosynthesis Protein SpsA, Chain A"/>
    <property type="match status" value="1"/>
</dbReference>
<accession>A0A4R5U748</accession>
<gene>
    <name evidence="1" type="ORF">E2F49_12345</name>
</gene>
<dbReference type="Proteomes" id="UP000295543">
    <property type="component" value="Unassembled WGS sequence"/>
</dbReference>
<sequence length="379" mass="43228">MIYFTSICSNYLPKAMALAESVKRHCKDATFVLCLVEREVPEVALAFPHFDEVVLAKDVGWEDFDQFIFRHSIVEASTAVKPQFMRGLLERHPEVEKFVYLDPDVLAYSHFSELEEILDTQSIVVCPHLLRPGNIDMEISSLAHGTYNLGFLAVRRSANAEAFLGWWAERLFRFCYDDKARGIFTDQKWIDLAPCFFDVHILKHHGYDFATWSLLDSDLRRVGDAHVVNGDPLRFIHFSGLDSGTIDKAIGWWLRDDNKADFVALYQHYLALLDAHGQKTLGKMPWSYANYVSGEKIENDARVAYRDPDMWQRYPRPFDVSNATFRAPPAPQGVLEVTESTGAGQTPGLYEKFRRSSREIGVVGTLKKSVDRVLNGPVR</sequence>
<evidence type="ECO:0008006" key="3">
    <source>
        <dbReference type="Google" id="ProtNLM"/>
    </source>
</evidence>
<protein>
    <recommendedName>
        <fullName evidence="3">Glycosyl transferase</fullName>
    </recommendedName>
</protein>